<dbReference type="InterPro" id="IPR036412">
    <property type="entry name" value="HAD-like_sf"/>
</dbReference>
<comment type="subcellular location">
    <subcellularLocation>
        <location evidence="1">Mitochondrion inner membrane</location>
        <topology evidence="1">Single-pass membrane protein</topology>
    </subcellularLocation>
</comment>
<keyword evidence="1" id="KW-0813">Transport</keyword>
<dbReference type="Gene3D" id="3.40.50.1000">
    <property type="entry name" value="HAD superfamily/HAD-like"/>
    <property type="match status" value="1"/>
</dbReference>
<evidence type="ECO:0000256" key="2">
    <source>
        <dbReference type="SAM" id="MobiDB-lite"/>
    </source>
</evidence>
<feature type="domain" description="FCP1 homology" evidence="3">
    <location>
        <begin position="73"/>
        <end position="258"/>
    </location>
</feature>
<accession>A0AB34J600</accession>
<evidence type="ECO:0000259" key="3">
    <source>
        <dbReference type="PROSITE" id="PS50969"/>
    </source>
</evidence>
<keyword evidence="1" id="KW-0496">Mitochondrion</keyword>
<protein>
    <recommendedName>
        <fullName evidence="1">Mitochondrial import inner membrane translocase subunit TIM50</fullName>
    </recommendedName>
</protein>
<dbReference type="InterPro" id="IPR004274">
    <property type="entry name" value="FCP1_dom"/>
</dbReference>
<feature type="compositionally biased region" description="Pro residues" evidence="2">
    <location>
        <begin position="55"/>
        <end position="70"/>
    </location>
</feature>
<dbReference type="Proteomes" id="UP001515480">
    <property type="component" value="Unassembled WGS sequence"/>
</dbReference>
<dbReference type="AlphaFoldDB" id="A0AB34J600"/>
<organism evidence="4 5">
    <name type="scientific">Prymnesium parvum</name>
    <name type="common">Toxic golden alga</name>
    <dbReference type="NCBI Taxonomy" id="97485"/>
    <lineage>
        <taxon>Eukaryota</taxon>
        <taxon>Haptista</taxon>
        <taxon>Haptophyta</taxon>
        <taxon>Prymnesiophyceae</taxon>
        <taxon>Prymnesiales</taxon>
        <taxon>Prymnesiaceae</taxon>
        <taxon>Prymnesium</taxon>
    </lineage>
</organism>
<keyword evidence="1" id="KW-0811">Translocation</keyword>
<gene>
    <name evidence="4" type="ORF">AB1Y20_005350</name>
</gene>
<keyword evidence="1" id="KW-0653">Protein transport</keyword>
<comment type="subunit">
    <text evidence="1">Component of the TIM23 complex.</text>
</comment>
<feature type="compositionally biased region" description="Pro residues" evidence="2">
    <location>
        <begin position="13"/>
        <end position="29"/>
    </location>
</feature>
<proteinExistence type="inferred from homology"/>
<dbReference type="EMBL" id="JBGBPQ010000013">
    <property type="protein sequence ID" value="KAL1512078.1"/>
    <property type="molecule type" value="Genomic_DNA"/>
</dbReference>
<sequence length="284" mass="31164">MEAPQQPEERRPPPPGTLPPSTREPPPLTDDPTPLAPAKRKPRWSASRKRARSRPSPPAAPLPPPPLPPPPCPRGSRILLILDVNHLLCERQPRDAPRPAHAQLAAHAHTYVPPGRSLVWQRPYAASFVEWCLGRFAVALWTSARRHNARPLVRRLLPPAVLRRLLFTWCQEECAVDVSASAAEGKPLIGKELAAVWRRWPAWGPASTVLVDDDPRKCAGNAPHTALHPAKWHALDTNGETPPELAPGGALRAYLAALAEAADTQAFIRQRPYCSEAPAVEEVL</sequence>
<dbReference type="GO" id="GO:0015031">
    <property type="term" value="P:protein transport"/>
    <property type="evidence" value="ECO:0007669"/>
    <property type="project" value="UniProtKB-KW"/>
</dbReference>
<dbReference type="SMART" id="SM00577">
    <property type="entry name" value="CPDc"/>
    <property type="match status" value="1"/>
</dbReference>
<keyword evidence="5" id="KW-1185">Reference proteome</keyword>
<dbReference type="InterPro" id="IPR050365">
    <property type="entry name" value="TIM50"/>
</dbReference>
<evidence type="ECO:0000313" key="5">
    <source>
        <dbReference type="Proteomes" id="UP001515480"/>
    </source>
</evidence>
<feature type="compositionally biased region" description="Basic residues" evidence="2">
    <location>
        <begin position="38"/>
        <end position="53"/>
    </location>
</feature>
<feature type="region of interest" description="Disordered" evidence="2">
    <location>
        <begin position="1"/>
        <end position="70"/>
    </location>
</feature>
<dbReference type="SUPFAM" id="SSF56784">
    <property type="entry name" value="HAD-like"/>
    <property type="match status" value="1"/>
</dbReference>
<comment type="similarity">
    <text evidence="1">Belongs to the TIM50 family.</text>
</comment>
<evidence type="ECO:0000313" key="4">
    <source>
        <dbReference type="EMBL" id="KAL1512078.1"/>
    </source>
</evidence>
<keyword evidence="1" id="KW-0809">Transit peptide</keyword>
<name>A0AB34J600_PRYPA</name>
<dbReference type="Pfam" id="PF03031">
    <property type="entry name" value="NIF"/>
    <property type="match status" value="1"/>
</dbReference>
<dbReference type="InterPro" id="IPR023214">
    <property type="entry name" value="HAD_sf"/>
</dbReference>
<evidence type="ECO:0000256" key="1">
    <source>
        <dbReference type="RuleBase" id="RU365079"/>
    </source>
</evidence>
<dbReference type="PANTHER" id="PTHR12210">
    <property type="entry name" value="DULLARD PROTEIN PHOSPHATASE"/>
    <property type="match status" value="1"/>
</dbReference>
<dbReference type="PROSITE" id="PS50969">
    <property type="entry name" value="FCP1"/>
    <property type="match status" value="1"/>
</dbReference>
<comment type="caution">
    <text evidence="4">The sequence shown here is derived from an EMBL/GenBank/DDBJ whole genome shotgun (WGS) entry which is preliminary data.</text>
</comment>
<dbReference type="GO" id="GO:0005744">
    <property type="term" value="C:TIM23 mitochondrial import inner membrane translocase complex"/>
    <property type="evidence" value="ECO:0007669"/>
    <property type="project" value="UniProtKB-UniRule"/>
</dbReference>
<comment type="function">
    <text evidence="1">Essential component of the TIM23 complex, a complex that mediates the translocation of transit peptide-containing proteins across the mitochondrial inner membrane.</text>
</comment>
<reference evidence="4 5" key="1">
    <citation type="journal article" date="2024" name="Science">
        <title>Giant polyketide synthase enzymes in the biosynthesis of giant marine polyether toxins.</title>
        <authorList>
            <person name="Fallon T.R."/>
            <person name="Shende V.V."/>
            <person name="Wierzbicki I.H."/>
            <person name="Pendleton A.L."/>
            <person name="Watervoot N.F."/>
            <person name="Auber R.P."/>
            <person name="Gonzalez D.J."/>
            <person name="Wisecaver J.H."/>
            <person name="Moore B.S."/>
        </authorList>
    </citation>
    <scope>NUCLEOTIDE SEQUENCE [LARGE SCALE GENOMIC DNA]</scope>
    <source>
        <strain evidence="4 5">12B1</strain>
    </source>
</reference>